<evidence type="ECO:0000256" key="2">
    <source>
        <dbReference type="ARBA" id="ARBA00006742"/>
    </source>
</evidence>
<sequence>MGLISTAYAADAAAAQGGGMQMIFLLVIFGLIFYFMIFRPQSKRNKEHRKLMDSLAKGEEVLLSSGLLGKITKIPTDNENQYIVVALNATTEVTIKRDFIAAVLPKGSIKTF</sequence>
<dbReference type="InterPro" id="IPR003849">
    <property type="entry name" value="Preprotein_translocase_YajC"/>
</dbReference>
<keyword evidence="8 11" id="KW-1133">Transmembrane helix</keyword>
<dbReference type="Pfam" id="PF02699">
    <property type="entry name" value="YajC"/>
    <property type="match status" value="1"/>
</dbReference>
<keyword evidence="9" id="KW-0811">Translocation</keyword>
<keyword evidence="7" id="KW-0653">Protein transport</keyword>
<evidence type="ECO:0000256" key="8">
    <source>
        <dbReference type="ARBA" id="ARBA00022989"/>
    </source>
</evidence>
<keyword evidence="10 11" id="KW-0472">Membrane</keyword>
<name>A0ABV6H2F9_9PAST</name>
<evidence type="ECO:0000256" key="3">
    <source>
        <dbReference type="ARBA" id="ARBA00014962"/>
    </source>
</evidence>
<evidence type="ECO:0000313" key="12">
    <source>
        <dbReference type="EMBL" id="MFC0309794.1"/>
    </source>
</evidence>
<feature type="transmembrane region" description="Helical" evidence="11">
    <location>
        <begin position="20"/>
        <end position="38"/>
    </location>
</feature>
<evidence type="ECO:0000256" key="9">
    <source>
        <dbReference type="ARBA" id="ARBA00023010"/>
    </source>
</evidence>
<evidence type="ECO:0000313" key="13">
    <source>
        <dbReference type="Proteomes" id="UP001589767"/>
    </source>
</evidence>
<gene>
    <name evidence="12" type="primary">yajC</name>
    <name evidence="12" type="ORF">ACFFHK_08775</name>
</gene>
<evidence type="ECO:0000256" key="1">
    <source>
        <dbReference type="ARBA" id="ARBA00004162"/>
    </source>
</evidence>
<reference evidence="12 13" key="1">
    <citation type="submission" date="2024-09" db="EMBL/GenBank/DDBJ databases">
        <authorList>
            <person name="Sun Q."/>
            <person name="Mori K."/>
        </authorList>
    </citation>
    <scope>NUCLEOTIDE SEQUENCE [LARGE SCALE GENOMIC DNA]</scope>
    <source>
        <strain evidence="12 13">CCM 7539</strain>
    </source>
</reference>
<keyword evidence="5" id="KW-1003">Cell membrane</keyword>
<keyword evidence="4" id="KW-0813">Transport</keyword>
<evidence type="ECO:0000256" key="11">
    <source>
        <dbReference type="SAM" id="Phobius"/>
    </source>
</evidence>
<comment type="similarity">
    <text evidence="2">Belongs to the YajC family.</text>
</comment>
<evidence type="ECO:0000256" key="4">
    <source>
        <dbReference type="ARBA" id="ARBA00022448"/>
    </source>
</evidence>
<comment type="subcellular location">
    <subcellularLocation>
        <location evidence="1">Cell membrane</location>
        <topology evidence="1">Single-pass membrane protein</topology>
    </subcellularLocation>
</comment>
<evidence type="ECO:0000256" key="5">
    <source>
        <dbReference type="ARBA" id="ARBA00022475"/>
    </source>
</evidence>
<dbReference type="SMART" id="SM01323">
    <property type="entry name" value="YajC"/>
    <property type="match status" value="1"/>
</dbReference>
<keyword evidence="13" id="KW-1185">Reference proteome</keyword>
<dbReference type="PANTHER" id="PTHR33909">
    <property type="entry name" value="SEC TRANSLOCON ACCESSORY COMPLEX SUBUNIT YAJC"/>
    <property type="match status" value="1"/>
</dbReference>
<dbReference type="EMBL" id="JBHLWB010000009">
    <property type="protein sequence ID" value="MFC0309794.1"/>
    <property type="molecule type" value="Genomic_DNA"/>
</dbReference>
<evidence type="ECO:0000256" key="6">
    <source>
        <dbReference type="ARBA" id="ARBA00022692"/>
    </source>
</evidence>
<dbReference type="Proteomes" id="UP001589767">
    <property type="component" value="Unassembled WGS sequence"/>
</dbReference>
<evidence type="ECO:0000256" key="10">
    <source>
        <dbReference type="ARBA" id="ARBA00023136"/>
    </source>
</evidence>
<organism evidence="12 13">
    <name type="scientific">Gallibacterium trehalosifermentans</name>
    <dbReference type="NCBI Taxonomy" id="516935"/>
    <lineage>
        <taxon>Bacteria</taxon>
        <taxon>Pseudomonadati</taxon>
        <taxon>Pseudomonadota</taxon>
        <taxon>Gammaproteobacteria</taxon>
        <taxon>Pasteurellales</taxon>
        <taxon>Pasteurellaceae</taxon>
        <taxon>Gallibacterium</taxon>
    </lineage>
</organism>
<proteinExistence type="inferred from homology"/>
<dbReference type="NCBIfam" id="TIGR00739">
    <property type="entry name" value="yajC"/>
    <property type="match status" value="1"/>
</dbReference>
<comment type="caution">
    <text evidence="12">The sequence shown here is derived from an EMBL/GenBank/DDBJ whole genome shotgun (WGS) entry which is preliminary data.</text>
</comment>
<dbReference type="RefSeq" id="WP_382371557.1">
    <property type="nucleotide sequence ID" value="NZ_JBHLWB010000009.1"/>
</dbReference>
<dbReference type="PANTHER" id="PTHR33909:SF1">
    <property type="entry name" value="SEC TRANSLOCON ACCESSORY COMPLEX SUBUNIT YAJC"/>
    <property type="match status" value="1"/>
</dbReference>
<dbReference type="PRINTS" id="PR01853">
    <property type="entry name" value="YAJCTRNLCASE"/>
</dbReference>
<evidence type="ECO:0000256" key="7">
    <source>
        <dbReference type="ARBA" id="ARBA00022927"/>
    </source>
</evidence>
<keyword evidence="6 11" id="KW-0812">Transmembrane</keyword>
<protein>
    <recommendedName>
        <fullName evidence="3">Sec translocon accessory complex subunit YajC</fullName>
    </recommendedName>
</protein>
<accession>A0ABV6H2F9</accession>